<dbReference type="PANTHER" id="PTHR47199">
    <property type="entry name" value="PHOTOSYSTEM II STABILITY/ASSEMBLY FACTOR HCF136, CHLOROPLASTIC"/>
    <property type="match status" value="1"/>
</dbReference>
<dbReference type="SUPFAM" id="SSF110296">
    <property type="entry name" value="Oligoxyloglucan reducing end-specific cellobiohydrolase"/>
    <property type="match status" value="1"/>
</dbReference>
<feature type="domain" description="Secretion system C-terminal sorting" evidence="2">
    <location>
        <begin position="372"/>
        <end position="436"/>
    </location>
</feature>
<dbReference type="EMBL" id="JACWZZ010000004">
    <property type="protein sequence ID" value="MBD2717072.1"/>
    <property type="molecule type" value="Genomic_DNA"/>
</dbReference>
<dbReference type="CDD" id="cd15482">
    <property type="entry name" value="Sialidase_non-viral"/>
    <property type="match status" value="1"/>
</dbReference>
<evidence type="ECO:0000259" key="2">
    <source>
        <dbReference type="Pfam" id="PF18962"/>
    </source>
</evidence>
<keyword evidence="1" id="KW-0732">Signal</keyword>
<dbReference type="InterPro" id="IPR015943">
    <property type="entry name" value="WD40/YVTN_repeat-like_dom_sf"/>
</dbReference>
<dbReference type="PANTHER" id="PTHR47199:SF2">
    <property type="entry name" value="PHOTOSYSTEM II STABILITY_ASSEMBLY FACTOR HCF136, CHLOROPLASTIC"/>
    <property type="match status" value="1"/>
</dbReference>
<protein>
    <submittedName>
        <fullName evidence="3">T9SS type A sorting domain-containing protein</fullName>
    </submittedName>
</protein>
<evidence type="ECO:0000313" key="3">
    <source>
        <dbReference type="EMBL" id="MBD2717072.1"/>
    </source>
</evidence>
<organism evidence="3 4">
    <name type="scientific">Hymenobacter duratus</name>
    <dbReference type="NCBI Taxonomy" id="2771356"/>
    <lineage>
        <taxon>Bacteria</taxon>
        <taxon>Pseudomonadati</taxon>
        <taxon>Bacteroidota</taxon>
        <taxon>Cytophagia</taxon>
        <taxon>Cytophagales</taxon>
        <taxon>Hymenobacteraceae</taxon>
        <taxon>Hymenobacter</taxon>
    </lineage>
</organism>
<comment type="caution">
    <text evidence="3">The sequence shown here is derived from an EMBL/GenBank/DDBJ whole genome shotgun (WGS) entry which is preliminary data.</text>
</comment>
<accession>A0ABR8JLS2</accession>
<dbReference type="RefSeq" id="WP_190785969.1">
    <property type="nucleotide sequence ID" value="NZ_JACWZZ010000004.1"/>
</dbReference>
<feature type="chain" id="PRO_5047209821" evidence="1">
    <location>
        <begin position="22"/>
        <end position="448"/>
    </location>
</feature>
<keyword evidence="4" id="KW-1185">Reference proteome</keyword>
<dbReference type="Gene3D" id="2.130.10.10">
    <property type="entry name" value="YVTN repeat-like/Quinoprotein amine dehydrogenase"/>
    <property type="match status" value="2"/>
</dbReference>
<reference evidence="3 4" key="1">
    <citation type="submission" date="2020-09" db="EMBL/GenBank/DDBJ databases">
        <authorList>
            <person name="Kim M.K."/>
        </authorList>
    </citation>
    <scope>NUCLEOTIDE SEQUENCE [LARGE SCALE GENOMIC DNA]</scope>
    <source>
        <strain evidence="3 4">BT646</strain>
    </source>
</reference>
<dbReference type="Proteomes" id="UP000642468">
    <property type="component" value="Unassembled WGS sequence"/>
</dbReference>
<sequence>MNTKLLVLAGALTLFAGSSQAQWVNQPVVLPAPTEIVFQLSAVNASAAWGTTFDTNNGEYTQRLIRTSNSGQTWNALTVGGLTANDYVTSVHGLDANTAWVSVGSNFAPAGGKLLKTADGGQTWTAASGVFVSTGSLPRQVKFSDATHGIAVGEGINSTSAFEVLTTSNGGTSWQQTVASNIPARIVGEEIVSPFPVLQVLGTRAWFATDEGRVFRSSDRGLTWSVSSTGLTSYIANLAFRDASNGLVMGENGTLASTSDGGQTWTRITPSGPLHAVSMVAVPGTNTYISAGLDGEFGGSGSSYSTNDGQTWTAIESTRNHALISFVGPTVGWSGSLVVDAVGDISNNGVNRYNGPALSTSAALAAALGLQVYPNPSADGRFTVEAPGLKSASRISVLDALGRVVVSQPWSAAAIAPASLDLSRQAPGVYVLELPAPQGIIRPRLVVR</sequence>
<name>A0ABR8JLS2_9BACT</name>
<dbReference type="Pfam" id="PF18962">
    <property type="entry name" value="Por_Secre_tail"/>
    <property type="match status" value="1"/>
</dbReference>
<evidence type="ECO:0000313" key="4">
    <source>
        <dbReference type="Proteomes" id="UP000642468"/>
    </source>
</evidence>
<feature type="signal peptide" evidence="1">
    <location>
        <begin position="1"/>
        <end position="21"/>
    </location>
</feature>
<proteinExistence type="predicted"/>
<evidence type="ECO:0000256" key="1">
    <source>
        <dbReference type="SAM" id="SignalP"/>
    </source>
</evidence>
<gene>
    <name evidence="3" type="ORF">IC231_18635</name>
</gene>
<dbReference type="InterPro" id="IPR026444">
    <property type="entry name" value="Secre_tail"/>
</dbReference>
<dbReference type="NCBIfam" id="TIGR04183">
    <property type="entry name" value="Por_Secre_tail"/>
    <property type="match status" value="1"/>
</dbReference>